<dbReference type="Gene3D" id="3.30.70.3170">
    <property type="match status" value="1"/>
</dbReference>
<dbReference type="InterPro" id="IPR000705">
    <property type="entry name" value="Galactokinase"/>
</dbReference>
<dbReference type="Proteomes" id="UP000886653">
    <property type="component" value="Unassembled WGS sequence"/>
</dbReference>
<keyword evidence="8" id="KW-1185">Reference proteome</keyword>
<dbReference type="InterPro" id="IPR014721">
    <property type="entry name" value="Ribsml_uS5_D2-typ_fold_subgr"/>
</dbReference>
<dbReference type="EMBL" id="MU167389">
    <property type="protein sequence ID" value="KAG0141372.1"/>
    <property type="molecule type" value="Genomic_DNA"/>
</dbReference>
<dbReference type="GO" id="GO:0005829">
    <property type="term" value="C:cytosol"/>
    <property type="evidence" value="ECO:0007669"/>
    <property type="project" value="TreeGrafter"/>
</dbReference>
<dbReference type="PROSITE" id="PS00106">
    <property type="entry name" value="GALACTOKINASE"/>
    <property type="match status" value="1"/>
</dbReference>
<dbReference type="InterPro" id="IPR006206">
    <property type="entry name" value="Mevalonate/galactokinase"/>
</dbReference>
<dbReference type="InterPro" id="IPR006204">
    <property type="entry name" value="GHMP_kinase_N_dom"/>
</dbReference>
<accession>A0A9P6N998</accession>
<proteinExistence type="inferred from homology"/>
<evidence type="ECO:0000313" key="8">
    <source>
        <dbReference type="Proteomes" id="UP000886653"/>
    </source>
</evidence>
<keyword evidence="2" id="KW-0547">Nucleotide-binding</keyword>
<dbReference type="InterPro" id="IPR036554">
    <property type="entry name" value="GHMP_kinase_C_sf"/>
</dbReference>
<dbReference type="NCBIfam" id="TIGR00131">
    <property type="entry name" value="gal_kin"/>
    <property type="match status" value="1"/>
</dbReference>
<feature type="domain" description="GHMP kinase N-terminal" evidence="4">
    <location>
        <begin position="145"/>
        <end position="228"/>
    </location>
</feature>
<organism evidence="7 8">
    <name type="scientific">Cronartium quercuum f. sp. fusiforme G11</name>
    <dbReference type="NCBI Taxonomy" id="708437"/>
    <lineage>
        <taxon>Eukaryota</taxon>
        <taxon>Fungi</taxon>
        <taxon>Dikarya</taxon>
        <taxon>Basidiomycota</taxon>
        <taxon>Pucciniomycotina</taxon>
        <taxon>Pucciniomycetes</taxon>
        <taxon>Pucciniales</taxon>
        <taxon>Coleosporiaceae</taxon>
        <taxon>Cronartium</taxon>
    </lineage>
</organism>
<evidence type="ECO:0000259" key="5">
    <source>
        <dbReference type="Pfam" id="PF08544"/>
    </source>
</evidence>
<evidence type="ECO:0000259" key="6">
    <source>
        <dbReference type="Pfam" id="PF10509"/>
    </source>
</evidence>
<evidence type="ECO:0000259" key="4">
    <source>
        <dbReference type="Pfam" id="PF00288"/>
    </source>
</evidence>
<feature type="domain" description="GHMP kinase C-terminal" evidence="5">
    <location>
        <begin position="440"/>
        <end position="509"/>
    </location>
</feature>
<keyword evidence="3" id="KW-0067">ATP-binding</keyword>
<dbReference type="PIRSF" id="PIRSF000530">
    <property type="entry name" value="Galactokinase"/>
    <property type="match status" value="1"/>
</dbReference>
<dbReference type="Pfam" id="PF10509">
    <property type="entry name" value="GalKase_gal_bdg"/>
    <property type="match status" value="1"/>
</dbReference>
<dbReference type="Pfam" id="PF08544">
    <property type="entry name" value="GHMP_kinases_C"/>
    <property type="match status" value="1"/>
</dbReference>
<dbReference type="Gene3D" id="3.30.230.10">
    <property type="match status" value="1"/>
</dbReference>
<dbReference type="PRINTS" id="PR00959">
    <property type="entry name" value="MEVGALKINASE"/>
</dbReference>
<dbReference type="InterPro" id="IPR019539">
    <property type="entry name" value="GalKase_N"/>
</dbReference>
<dbReference type="InterPro" id="IPR020568">
    <property type="entry name" value="Ribosomal_Su5_D2-typ_SF"/>
</dbReference>
<name>A0A9P6N998_9BASI</name>
<dbReference type="PANTHER" id="PTHR10457">
    <property type="entry name" value="MEVALONATE KINASE/GALACTOKINASE"/>
    <property type="match status" value="1"/>
</dbReference>
<dbReference type="OrthoDB" id="187738at2759"/>
<dbReference type="PANTHER" id="PTHR10457:SF7">
    <property type="entry name" value="GALACTOKINASE-RELATED"/>
    <property type="match status" value="1"/>
</dbReference>
<dbReference type="InterPro" id="IPR013750">
    <property type="entry name" value="GHMP_kinase_C_dom"/>
</dbReference>
<dbReference type="GO" id="GO:0005524">
    <property type="term" value="F:ATP binding"/>
    <property type="evidence" value="ECO:0007669"/>
    <property type="project" value="UniProtKB-KW"/>
</dbReference>
<evidence type="ECO:0008006" key="9">
    <source>
        <dbReference type="Google" id="ProtNLM"/>
    </source>
</evidence>
<dbReference type="SUPFAM" id="SSF54211">
    <property type="entry name" value="Ribosomal protein S5 domain 2-like"/>
    <property type="match status" value="1"/>
</dbReference>
<dbReference type="AlphaFoldDB" id="A0A9P6N998"/>
<dbReference type="GO" id="GO:0004335">
    <property type="term" value="F:galactokinase activity"/>
    <property type="evidence" value="ECO:0007669"/>
    <property type="project" value="InterPro"/>
</dbReference>
<dbReference type="SUPFAM" id="SSF55060">
    <property type="entry name" value="GHMP Kinase, C-terminal domain"/>
    <property type="match status" value="1"/>
</dbReference>
<feature type="domain" description="Galactokinase N-terminal" evidence="6">
    <location>
        <begin position="29"/>
        <end position="77"/>
    </location>
</feature>
<reference evidence="7" key="1">
    <citation type="submission" date="2013-11" db="EMBL/GenBank/DDBJ databases">
        <title>Genome sequence of the fusiform rust pathogen reveals effectors for host alternation and coevolution with pine.</title>
        <authorList>
            <consortium name="DOE Joint Genome Institute"/>
            <person name="Smith K."/>
            <person name="Pendleton A."/>
            <person name="Kubisiak T."/>
            <person name="Anderson C."/>
            <person name="Salamov A."/>
            <person name="Aerts A."/>
            <person name="Riley R."/>
            <person name="Clum A."/>
            <person name="Lindquist E."/>
            <person name="Ence D."/>
            <person name="Campbell M."/>
            <person name="Kronenberg Z."/>
            <person name="Feau N."/>
            <person name="Dhillon B."/>
            <person name="Hamelin R."/>
            <person name="Burleigh J."/>
            <person name="Smith J."/>
            <person name="Yandell M."/>
            <person name="Nelson C."/>
            <person name="Grigoriev I."/>
            <person name="Davis J."/>
        </authorList>
    </citation>
    <scope>NUCLEOTIDE SEQUENCE</scope>
    <source>
        <strain evidence="7">G11</strain>
    </source>
</reference>
<evidence type="ECO:0000256" key="3">
    <source>
        <dbReference type="ARBA" id="ARBA00022840"/>
    </source>
</evidence>
<dbReference type="InterPro" id="IPR019741">
    <property type="entry name" value="Galactokinase_CS"/>
</dbReference>
<evidence type="ECO:0000256" key="1">
    <source>
        <dbReference type="ARBA" id="ARBA00006566"/>
    </source>
</evidence>
<dbReference type="GO" id="GO:0006012">
    <property type="term" value="P:galactose metabolic process"/>
    <property type="evidence" value="ECO:0007669"/>
    <property type="project" value="InterPro"/>
</dbReference>
<protein>
    <recommendedName>
        <fullName evidence="9">Galactokinase</fullName>
    </recommendedName>
</protein>
<dbReference type="Pfam" id="PF00288">
    <property type="entry name" value="GHMP_kinases_N"/>
    <property type="match status" value="1"/>
</dbReference>
<sequence>MTNSSIPIYTQEFNPSSSLSSDRIHELIKTFQDSYGHQPNLIGRAPGRVNIIGEHIDYCGFSVLPAAVELDIILMASVDYHPISNSSQSPKQSALPITVCLSNTNQNYPSHQFSFESPDSIPLCHQGGWVNFVKASLKTVLLNITTPKQIPQNIQILFDANLPSCSGLSSSAALTTVSTLIFYYIFNNSGNCSNEPIQKDKVVRFAIESERSNGISVGGMDQTASVYGEIGKLLHIEFIPETKVIPLPFPKKPSTTFIISNSLKKSTKLESSKTQYNLRFIESKIGTRMLLRSDELLRLLSSSSSSSSTKNKYKLKEMDTLKELIDQIQSENIMKSIDQVLELIEGKVIVGDENGFTIEQVMKRLGFDDDDFKAFDDQITNGLVVEPVDGKFMIYNRLKHILSEAKRVYEFNSLISSSSSSSLKEEEEEEEETMMMMIKIGKLMNDSHLSCDSDYDCSSDELNQLIQIAIQNGSLGSRLTGAGWGGCCIHLVPDQKVENVLKSLYQSYYQIQFPKMDLESFNQICFTTKPSEGACLFLNKEQFI</sequence>
<gene>
    <name evidence="7" type="ORF">CROQUDRAFT_83306</name>
</gene>
<comment type="similarity">
    <text evidence="1">Belongs to the GHMP kinase family. GalK subfamily.</text>
</comment>
<evidence type="ECO:0000313" key="7">
    <source>
        <dbReference type="EMBL" id="KAG0141372.1"/>
    </source>
</evidence>
<dbReference type="PRINTS" id="PR00473">
    <property type="entry name" value="GALCTOKINASE"/>
</dbReference>
<comment type="caution">
    <text evidence="7">The sequence shown here is derived from an EMBL/GenBank/DDBJ whole genome shotgun (WGS) entry which is preliminary data.</text>
</comment>
<dbReference type="Gene3D" id="1.20.1440.340">
    <property type="match status" value="1"/>
</dbReference>
<evidence type="ECO:0000256" key="2">
    <source>
        <dbReference type="ARBA" id="ARBA00022741"/>
    </source>
</evidence>